<gene>
    <name evidence="1" type="ORF">JP75_11435</name>
</gene>
<reference evidence="1 2" key="1">
    <citation type="submission" date="2014-08" db="EMBL/GenBank/DDBJ databases">
        <authorList>
            <person name="Hassan Y.I."/>
            <person name="Lepp D."/>
            <person name="Zhou T."/>
        </authorList>
    </citation>
    <scope>NUCLEOTIDE SEQUENCE [LARGE SCALE GENOMIC DNA]</scope>
    <source>
        <strain evidence="1 2">IFO13584</strain>
    </source>
</reference>
<dbReference type="STRING" id="46914.JP75_11435"/>
<dbReference type="OrthoDB" id="9806367at2"/>
<dbReference type="RefSeq" id="WP_035082739.1">
    <property type="nucleotide sequence ID" value="NZ_JQGC01000009.1"/>
</dbReference>
<dbReference type="Proteomes" id="UP000028981">
    <property type="component" value="Unassembled WGS sequence"/>
</dbReference>
<dbReference type="AlphaFoldDB" id="A0A087M261"/>
<keyword evidence="2" id="KW-1185">Reference proteome</keyword>
<evidence type="ECO:0000313" key="2">
    <source>
        <dbReference type="Proteomes" id="UP000028981"/>
    </source>
</evidence>
<proteinExistence type="predicted"/>
<accession>A0A087M261</accession>
<dbReference type="InterPro" id="IPR021335">
    <property type="entry name" value="DUF2948"/>
</dbReference>
<comment type="caution">
    <text evidence="1">The sequence shown here is derived from an EMBL/GenBank/DDBJ whole genome shotgun (WGS) entry which is preliminary data.</text>
</comment>
<protein>
    <recommendedName>
        <fullName evidence="3">DUF2948 family protein</fullName>
    </recommendedName>
</protein>
<dbReference type="Pfam" id="PF11164">
    <property type="entry name" value="DUF2948"/>
    <property type="match status" value="1"/>
</dbReference>
<evidence type="ECO:0000313" key="1">
    <source>
        <dbReference type="EMBL" id="KFL30964.1"/>
    </source>
</evidence>
<evidence type="ECO:0008006" key="3">
    <source>
        <dbReference type="Google" id="ProtNLM"/>
    </source>
</evidence>
<dbReference type="EMBL" id="JQGC01000009">
    <property type="protein sequence ID" value="KFL30964.1"/>
    <property type="molecule type" value="Genomic_DNA"/>
</dbReference>
<name>A0A087M261_9HYPH</name>
<organism evidence="1 2">
    <name type="scientific">Devosia riboflavina</name>
    <dbReference type="NCBI Taxonomy" id="46914"/>
    <lineage>
        <taxon>Bacteria</taxon>
        <taxon>Pseudomonadati</taxon>
        <taxon>Pseudomonadota</taxon>
        <taxon>Alphaproteobacteria</taxon>
        <taxon>Hyphomicrobiales</taxon>
        <taxon>Devosiaceae</taxon>
        <taxon>Devosia</taxon>
    </lineage>
</organism>
<sequence length="144" mass="15537">MTDLKLLALDTEDLAVLSAHVQDAVVRTVDMGYARGDRRFALLMNRYDWTDDKPRSKGLRKRSGLHFDRVENVAYAGFDPASPEGVLNLLALTFTPAPDGVSGVVEITFAGGGTVRLTVEVLEARLADLGSAWAAAAKPAHKLD</sequence>